<evidence type="ECO:0000313" key="2">
    <source>
        <dbReference type="EMBL" id="AFK36403.1"/>
    </source>
</evidence>
<dbReference type="PANTHER" id="PTHR38357:SF1">
    <property type="entry name" value="EXPRESSED PROTEIN"/>
    <property type="match status" value="1"/>
</dbReference>
<feature type="compositionally biased region" description="Basic and acidic residues" evidence="1">
    <location>
        <begin position="240"/>
        <end position="249"/>
    </location>
</feature>
<reference evidence="2" key="1">
    <citation type="submission" date="2012-05" db="EMBL/GenBank/DDBJ databases">
        <authorList>
            <person name="Krishnakumar V."/>
            <person name="Cheung F."/>
            <person name="Xiao Y."/>
            <person name="Chan A."/>
            <person name="Moskal W.A."/>
            <person name="Town C.D."/>
        </authorList>
    </citation>
    <scope>NUCLEOTIDE SEQUENCE</scope>
</reference>
<name>I3S811_LOTJA</name>
<sequence length="281" mass="32350">MYLSLHPQHCYVYLNFRNPCSCTRTKQNQACRGVVSVLSRGSNCKSGRRETAVAARDRVVDFGKYKGKMLGSLPSSYLKWVSKNLRAGDSEEWAKLADQVLGDPIYRDRIEWELALNVLNGNSSSSRQPTSIRGGAVSELEEISERFGWDNLDKIGWGKLDFDLLGTCKGGRIPRLVNLNLIQPKQQRVRDNHTPEPQPSRRTERRERRKMMKLRTQEEEAQAEQQQLNNNFHKSHTHSHREEEQEQDVKNAPIANPFPGRQALLRRAMNHRTTPTTITRF</sequence>
<protein>
    <submittedName>
        <fullName evidence="2">Uncharacterized protein</fullName>
    </submittedName>
</protein>
<feature type="compositionally biased region" description="Basic and acidic residues" evidence="1">
    <location>
        <begin position="188"/>
        <end position="206"/>
    </location>
</feature>
<dbReference type="PANTHER" id="PTHR38357">
    <property type="entry name" value="EXPRESSED PROTEIN"/>
    <property type="match status" value="1"/>
</dbReference>
<organism evidence="2">
    <name type="scientific">Lotus japonicus</name>
    <name type="common">Lotus corniculatus var. japonicus</name>
    <dbReference type="NCBI Taxonomy" id="34305"/>
    <lineage>
        <taxon>Eukaryota</taxon>
        <taxon>Viridiplantae</taxon>
        <taxon>Streptophyta</taxon>
        <taxon>Embryophyta</taxon>
        <taxon>Tracheophyta</taxon>
        <taxon>Spermatophyta</taxon>
        <taxon>Magnoliopsida</taxon>
        <taxon>eudicotyledons</taxon>
        <taxon>Gunneridae</taxon>
        <taxon>Pentapetalae</taxon>
        <taxon>rosids</taxon>
        <taxon>fabids</taxon>
        <taxon>Fabales</taxon>
        <taxon>Fabaceae</taxon>
        <taxon>Papilionoideae</taxon>
        <taxon>50 kb inversion clade</taxon>
        <taxon>NPAAA clade</taxon>
        <taxon>Hologalegina</taxon>
        <taxon>robinioid clade</taxon>
        <taxon>Loteae</taxon>
        <taxon>Lotus</taxon>
    </lineage>
</organism>
<dbReference type="EMBL" id="BT136608">
    <property type="protein sequence ID" value="AFK36403.1"/>
    <property type="molecule type" value="mRNA"/>
</dbReference>
<dbReference type="GO" id="GO:0009536">
    <property type="term" value="C:plastid"/>
    <property type="evidence" value="ECO:0007669"/>
    <property type="project" value="TreeGrafter"/>
</dbReference>
<evidence type="ECO:0000256" key="1">
    <source>
        <dbReference type="SAM" id="MobiDB-lite"/>
    </source>
</evidence>
<proteinExistence type="evidence at transcript level"/>
<feature type="region of interest" description="Disordered" evidence="1">
    <location>
        <begin position="184"/>
        <end position="257"/>
    </location>
</feature>
<dbReference type="InterPro" id="IPR024530">
    <property type="entry name" value="QSregVF_b"/>
</dbReference>
<accession>I3S811</accession>
<dbReference type="Pfam" id="PF12843">
    <property type="entry name" value="QSregVF_b"/>
    <property type="match status" value="1"/>
</dbReference>
<dbReference type="AlphaFoldDB" id="I3S811"/>